<feature type="domain" description="Peptidase M16 C-terminal" evidence="5">
    <location>
        <begin position="165"/>
        <end position="339"/>
    </location>
</feature>
<evidence type="ECO:0000256" key="1">
    <source>
        <dbReference type="ARBA" id="ARBA00001947"/>
    </source>
</evidence>
<feature type="domain" description="Peptidase M16 N-terminal" evidence="4">
    <location>
        <begin position="15"/>
        <end position="156"/>
    </location>
</feature>
<protein>
    <submittedName>
        <fullName evidence="6">Insulinase family protein</fullName>
    </submittedName>
</protein>
<proteinExistence type="inferred from homology"/>
<dbReference type="PROSITE" id="PS00143">
    <property type="entry name" value="INSULINASE"/>
    <property type="match status" value="1"/>
</dbReference>
<dbReference type="InterPro" id="IPR001431">
    <property type="entry name" value="Pept_M16_Zn_BS"/>
</dbReference>
<sequence length="861" mass="98544">MKYEIERLKNGLEVIFVDVPGNTSASVQIWFRAGSTLEDKSNFGIAHFLEHMFFKGTKKRPGAKIAHDVESYGGEINAFTSFDYTCYYINSPIAYFNNTIDIVMDMVSNPMFKEEDLIPEREVVFEEYRRSQDNPGQFSFQRIQEMSFKGGYAHPILGNENTIKNFTREQLTEFRNSHYNNANAFLVVAGDLSEKEKYKKTIESYHLPEGSFSERPSFSLQKKSTIEIHKKDVRMCQLTMAIECPPMKSNGAAAEDLAYNALGYGETSPLYKNLVLRNTLANNCTSSSMFFADGGIHFLRINFPKENYQKVMSELEKTISEVSTVGLKESDIKKIKNQYVAAKIYEKESLESYAFSLGSSYAGAKDLDVEQEFIDKIRKISLKEVNKKYSEIFGRSIHLSLQLPNDLKPQEFKPRLTEFKKKLAQIKKTGKDNTIKSTKSKYDPATQVIEVKPGIKLLYRYNSITPTFVMHAYLKGGLVDETVKTNGLYSLMSSQLTKGYKGLSYEKLKLDLDSRSTMFNSFSGKNAYGITMHGQIEHFSDLSKHFFKSLITPSFQSKSLNHEKKLILRTIEANKADPTRQCFTEATNILFKGHPYSLSTIGNEKSIRSIKKDDLIKKHEKNLKSKEMLITFCGDLSVEEVLEKVEFYFSDLKPRKEKKKEIKKIEKIKTLNKHIDFDREQTQILIATQTKKLTAKENVVFKMLTTHLSGQSSELFVDVRDRKGLCYVAQPIHMNALEAGYWGIYMASGHDKTLEAIDAINSILAKIQREGLSKSNFNRIKKMIEGQNQLNLQVNDDYANVYSVPTLHGLGSDYFYKANKEISDFKHEDFQRIVKKVLSQNWITITVGKPLDKEMSPKIRL</sequence>
<feature type="domain" description="Peptidase M16 C-terminal" evidence="5">
    <location>
        <begin position="609"/>
        <end position="782"/>
    </location>
</feature>
<keyword evidence="7" id="KW-1185">Reference proteome</keyword>
<dbReference type="RefSeq" id="WP_114705839.1">
    <property type="nucleotide sequence ID" value="NZ_QDKL01000001.1"/>
</dbReference>
<dbReference type="Proteomes" id="UP000443582">
    <property type="component" value="Unassembled WGS sequence"/>
</dbReference>
<organism evidence="6 7">
    <name type="scientific">Halobacteriovorax vibrionivorans</name>
    <dbReference type="NCBI Taxonomy" id="2152716"/>
    <lineage>
        <taxon>Bacteria</taxon>
        <taxon>Pseudomonadati</taxon>
        <taxon>Bdellovibrionota</taxon>
        <taxon>Bacteriovoracia</taxon>
        <taxon>Bacteriovoracales</taxon>
        <taxon>Halobacteriovoraceae</taxon>
        <taxon>Halobacteriovorax</taxon>
    </lineage>
</organism>
<comment type="caution">
    <text evidence="6">The sequence shown here is derived from an EMBL/GenBank/DDBJ whole genome shotgun (WGS) entry which is preliminary data.</text>
</comment>
<dbReference type="Gene3D" id="3.30.830.10">
    <property type="entry name" value="Metalloenzyme, LuxS/M16 peptidase-like"/>
    <property type="match status" value="4"/>
</dbReference>
<evidence type="ECO:0000259" key="5">
    <source>
        <dbReference type="Pfam" id="PF05193"/>
    </source>
</evidence>
<reference evidence="7" key="1">
    <citation type="journal article" date="2019" name="Int. J. Syst. Evol. Microbiol.">
        <title>Halobacteriovorax valvorus sp. nov., a novel prokaryotic predator isolated from coastal seawater of China.</title>
        <authorList>
            <person name="Chen M.-X."/>
        </authorList>
    </citation>
    <scope>NUCLEOTIDE SEQUENCE [LARGE SCALE GENOMIC DNA]</scope>
    <source>
        <strain evidence="7">BL9</strain>
    </source>
</reference>
<dbReference type="Pfam" id="PF05193">
    <property type="entry name" value="Peptidase_M16_C"/>
    <property type="match status" value="2"/>
</dbReference>
<comment type="cofactor">
    <cofactor evidence="1">
        <name>Zn(2+)</name>
        <dbReference type="ChEBI" id="CHEBI:29105"/>
    </cofactor>
</comment>
<dbReference type="PANTHER" id="PTHR11851:SF49">
    <property type="entry name" value="MITOCHONDRIAL-PROCESSING PEPTIDASE SUBUNIT ALPHA"/>
    <property type="match status" value="1"/>
</dbReference>
<evidence type="ECO:0000313" key="6">
    <source>
        <dbReference type="EMBL" id="RZF22896.1"/>
    </source>
</evidence>
<dbReference type="InterPro" id="IPR007863">
    <property type="entry name" value="Peptidase_M16_C"/>
</dbReference>
<name>A0ABY0IIV8_9BACT</name>
<evidence type="ECO:0000256" key="2">
    <source>
        <dbReference type="ARBA" id="ARBA00007261"/>
    </source>
</evidence>
<gene>
    <name evidence="6" type="ORF">DAY19_03730</name>
</gene>
<dbReference type="PANTHER" id="PTHR11851">
    <property type="entry name" value="METALLOPROTEASE"/>
    <property type="match status" value="1"/>
</dbReference>
<dbReference type="InterPro" id="IPR011249">
    <property type="entry name" value="Metalloenz_LuxS/M16"/>
</dbReference>
<dbReference type="SUPFAM" id="SSF63411">
    <property type="entry name" value="LuxS/MPP-like metallohydrolase"/>
    <property type="match status" value="4"/>
</dbReference>
<dbReference type="InterPro" id="IPR011765">
    <property type="entry name" value="Pept_M16_N"/>
</dbReference>
<evidence type="ECO:0000313" key="7">
    <source>
        <dbReference type="Proteomes" id="UP000443582"/>
    </source>
</evidence>
<comment type="similarity">
    <text evidence="2 3">Belongs to the peptidase M16 family.</text>
</comment>
<dbReference type="Pfam" id="PF00675">
    <property type="entry name" value="Peptidase_M16"/>
    <property type="match status" value="1"/>
</dbReference>
<evidence type="ECO:0000259" key="4">
    <source>
        <dbReference type="Pfam" id="PF00675"/>
    </source>
</evidence>
<dbReference type="EMBL" id="QDKL01000001">
    <property type="protein sequence ID" value="RZF22896.1"/>
    <property type="molecule type" value="Genomic_DNA"/>
</dbReference>
<accession>A0ABY0IIV8</accession>
<dbReference type="InterPro" id="IPR050361">
    <property type="entry name" value="MPP/UQCRC_Complex"/>
</dbReference>
<evidence type="ECO:0000256" key="3">
    <source>
        <dbReference type="RuleBase" id="RU004447"/>
    </source>
</evidence>